<dbReference type="PROSITE" id="PS51343">
    <property type="entry name" value="PII_GLNB_DOM"/>
    <property type="match status" value="1"/>
</dbReference>
<dbReference type="RefSeq" id="WP_004625949.1">
    <property type="nucleotide sequence ID" value="NZ_AORV01000035.1"/>
</dbReference>
<dbReference type="STRING" id="1195236.CTER_2421"/>
<comment type="caution">
    <text evidence="2">The sequence shown here is derived from an EMBL/GenBank/DDBJ whole genome shotgun (WGS) entry which is preliminary data.</text>
</comment>
<dbReference type="PRINTS" id="PR00340">
    <property type="entry name" value="PIIGLNB"/>
</dbReference>
<evidence type="ECO:0000313" key="2">
    <source>
        <dbReference type="EMBL" id="EMS71614.1"/>
    </source>
</evidence>
<dbReference type="PANTHER" id="PTHR30115">
    <property type="entry name" value="NITROGEN REGULATORY PROTEIN P-II"/>
    <property type="match status" value="1"/>
</dbReference>
<name>S0FR03_RUMCE</name>
<dbReference type="Pfam" id="PF00543">
    <property type="entry name" value="P-II"/>
    <property type="match status" value="1"/>
</dbReference>
<keyword evidence="3" id="KW-1185">Reference proteome</keyword>
<dbReference type="PATRIC" id="fig|1195236.3.peg.2735"/>
<dbReference type="Gene3D" id="3.30.70.120">
    <property type="match status" value="1"/>
</dbReference>
<dbReference type="InterPro" id="IPR011322">
    <property type="entry name" value="N-reg_PII-like_a/b"/>
</dbReference>
<dbReference type="GO" id="GO:0030234">
    <property type="term" value="F:enzyme regulator activity"/>
    <property type="evidence" value="ECO:0007669"/>
    <property type="project" value="InterPro"/>
</dbReference>
<dbReference type="InterPro" id="IPR015867">
    <property type="entry name" value="N-reg_PII/ATP_PRibTrfase_C"/>
</dbReference>
<dbReference type="SMART" id="SM00938">
    <property type="entry name" value="P-II"/>
    <property type="match status" value="1"/>
</dbReference>
<dbReference type="Proteomes" id="UP000014155">
    <property type="component" value="Unassembled WGS sequence"/>
</dbReference>
<sequence>MKKIEAYIRPEKLEEIKTVLDKYNLNGMSIIQIMGCGNQKGWKEYVRGTEVDYNFLQKIKIELVVLDEQVEKIIQSIIEVSSTGEYGDGKIFLYNVEDAIRVRTKERGESAIK</sequence>
<dbReference type="InterPro" id="IPR017918">
    <property type="entry name" value="N-reg_PII_CS"/>
</dbReference>
<gene>
    <name evidence="2" type="ORF">CTER_2421</name>
</gene>
<dbReference type="SUPFAM" id="SSF54913">
    <property type="entry name" value="GlnB-like"/>
    <property type="match status" value="1"/>
</dbReference>
<organism evidence="2 3">
    <name type="scientific">Ruminiclostridium cellobioparum subsp. termitidis CT1112</name>
    <dbReference type="NCBI Taxonomy" id="1195236"/>
    <lineage>
        <taxon>Bacteria</taxon>
        <taxon>Bacillati</taxon>
        <taxon>Bacillota</taxon>
        <taxon>Clostridia</taxon>
        <taxon>Eubacteriales</taxon>
        <taxon>Oscillospiraceae</taxon>
        <taxon>Ruminiclostridium</taxon>
    </lineage>
</organism>
<protein>
    <submittedName>
        <fullName evidence="2">Nitrogen regulatory protein PII</fullName>
    </submittedName>
</protein>
<dbReference type="EMBL" id="AORV01000035">
    <property type="protein sequence ID" value="EMS71614.1"/>
    <property type="molecule type" value="Genomic_DNA"/>
</dbReference>
<evidence type="ECO:0000313" key="3">
    <source>
        <dbReference type="Proteomes" id="UP000014155"/>
    </source>
</evidence>
<dbReference type="PANTHER" id="PTHR30115:SF11">
    <property type="entry name" value="NITROGEN REGULATORY PROTEIN P-II HOMOLOG"/>
    <property type="match status" value="1"/>
</dbReference>
<dbReference type="AlphaFoldDB" id="S0FR03"/>
<dbReference type="PROSITE" id="PS00638">
    <property type="entry name" value="PII_GLNB_CTER"/>
    <property type="match status" value="1"/>
</dbReference>
<proteinExistence type="inferred from homology"/>
<dbReference type="GO" id="GO:0005829">
    <property type="term" value="C:cytosol"/>
    <property type="evidence" value="ECO:0007669"/>
    <property type="project" value="TreeGrafter"/>
</dbReference>
<dbReference type="eggNOG" id="COG0347">
    <property type="taxonomic scope" value="Bacteria"/>
</dbReference>
<accession>S0FR03</accession>
<dbReference type="InterPro" id="IPR002187">
    <property type="entry name" value="N-reg_PII"/>
</dbReference>
<comment type="similarity">
    <text evidence="1">Belongs to the P(II) protein family.</text>
</comment>
<dbReference type="GO" id="GO:0005524">
    <property type="term" value="F:ATP binding"/>
    <property type="evidence" value="ECO:0007669"/>
    <property type="project" value="TreeGrafter"/>
</dbReference>
<evidence type="ECO:0000256" key="1">
    <source>
        <dbReference type="RuleBase" id="RU003936"/>
    </source>
</evidence>
<reference evidence="2 3" key="1">
    <citation type="journal article" date="2013" name="Genome Announc.">
        <title>Draft Genome Sequence of the Cellulolytic, Mesophilic, Anaerobic Bacterium Clostridium termitidis Strain CT1112 (DSM 5398).</title>
        <authorList>
            <person name="Lal S."/>
            <person name="Ramachandran U."/>
            <person name="Zhang X."/>
            <person name="Munir R."/>
            <person name="Sparling R."/>
            <person name="Levin D.B."/>
        </authorList>
    </citation>
    <scope>NUCLEOTIDE SEQUENCE [LARGE SCALE GENOMIC DNA]</scope>
    <source>
        <strain evidence="2 3">CT1112</strain>
    </source>
</reference>
<dbReference type="GO" id="GO:0006808">
    <property type="term" value="P:regulation of nitrogen utilization"/>
    <property type="evidence" value="ECO:0007669"/>
    <property type="project" value="InterPro"/>
</dbReference>